<keyword evidence="2" id="KW-0547">Nucleotide-binding</keyword>
<evidence type="ECO:0000256" key="1">
    <source>
        <dbReference type="ARBA" id="ARBA00022448"/>
    </source>
</evidence>
<dbReference type="PANTHER" id="PTHR42788:SF13">
    <property type="entry name" value="ALIPHATIC SULFONATES IMPORT ATP-BINDING PROTEIN SSUB"/>
    <property type="match status" value="1"/>
</dbReference>
<dbReference type="Proteomes" id="UP000199161">
    <property type="component" value="Unassembled WGS sequence"/>
</dbReference>
<dbReference type="AlphaFoldDB" id="A0A1I1LAJ0"/>
<proteinExistence type="predicted"/>
<protein>
    <submittedName>
        <fullName evidence="5">NitT/TauT family transport system ATP-binding protein</fullName>
    </submittedName>
</protein>
<keyword evidence="6" id="KW-1185">Reference proteome</keyword>
<dbReference type="GO" id="GO:0005524">
    <property type="term" value="F:ATP binding"/>
    <property type="evidence" value="ECO:0007669"/>
    <property type="project" value="UniProtKB-KW"/>
</dbReference>
<reference evidence="6" key="1">
    <citation type="submission" date="2016-10" db="EMBL/GenBank/DDBJ databases">
        <authorList>
            <person name="Varghese N."/>
            <person name="Submissions S."/>
        </authorList>
    </citation>
    <scope>NUCLEOTIDE SEQUENCE [LARGE SCALE GENOMIC DNA]</scope>
    <source>
        <strain evidence="6">DSM 13078</strain>
    </source>
</reference>
<sequence length="247" mass="27174">MSRVRVRDLEKVYDGTQEIQAFSAVNFDVESGEFVCLVGPSGCGKTTLLRILAGFEEPTSGEVLVDGEPVEEPGIDRGMVFQEYSLFPWRTVEENVRFGLDRPACECADCTARVAGLIDLVGLDGFETAYPKELSGGMKQRVAVARALAVDPAVLLMDEPFGSIDARTRNRLQTELLDIWRRTGKTIVFVTHEIPEAVALADRVLVMRRDSGPGLAASIDIELERPRSRTDPAFTERVAAVRNVLDS</sequence>
<dbReference type="EMBL" id="FOKW01000015">
    <property type="protein sequence ID" value="SFC70039.1"/>
    <property type="molecule type" value="Genomic_DNA"/>
</dbReference>
<dbReference type="InterPro" id="IPR003593">
    <property type="entry name" value="AAA+_ATPase"/>
</dbReference>
<dbReference type="Gene3D" id="3.40.50.300">
    <property type="entry name" value="P-loop containing nucleotide triphosphate hydrolases"/>
    <property type="match status" value="1"/>
</dbReference>
<dbReference type="RefSeq" id="WP_089789820.1">
    <property type="nucleotide sequence ID" value="NZ_FOKW01000015.1"/>
</dbReference>
<dbReference type="PROSITE" id="PS00211">
    <property type="entry name" value="ABC_TRANSPORTER_1"/>
    <property type="match status" value="1"/>
</dbReference>
<dbReference type="InterPro" id="IPR003439">
    <property type="entry name" value="ABC_transporter-like_ATP-bd"/>
</dbReference>
<accession>A0A1I1LAJ0</accession>
<gene>
    <name evidence="5" type="ORF">SAMN05444422_11554</name>
</gene>
<dbReference type="InterPro" id="IPR017871">
    <property type="entry name" value="ABC_transporter-like_CS"/>
</dbReference>
<dbReference type="InterPro" id="IPR027417">
    <property type="entry name" value="P-loop_NTPase"/>
</dbReference>
<evidence type="ECO:0000256" key="3">
    <source>
        <dbReference type="ARBA" id="ARBA00022840"/>
    </source>
</evidence>
<evidence type="ECO:0000313" key="6">
    <source>
        <dbReference type="Proteomes" id="UP000199161"/>
    </source>
</evidence>
<dbReference type="InterPro" id="IPR050166">
    <property type="entry name" value="ABC_transporter_ATP-bind"/>
</dbReference>
<keyword evidence="3 5" id="KW-0067">ATP-binding</keyword>
<evidence type="ECO:0000313" key="5">
    <source>
        <dbReference type="EMBL" id="SFC70039.1"/>
    </source>
</evidence>
<dbReference type="CDD" id="cd03293">
    <property type="entry name" value="ABC_NrtD_SsuB_transporters"/>
    <property type="match status" value="1"/>
</dbReference>
<organism evidence="5 6">
    <name type="scientific">Natronobacterium haloterrestre</name>
    <name type="common">Halobiforma haloterrestris</name>
    <dbReference type="NCBI Taxonomy" id="148448"/>
    <lineage>
        <taxon>Archaea</taxon>
        <taxon>Methanobacteriati</taxon>
        <taxon>Methanobacteriota</taxon>
        <taxon>Stenosarchaea group</taxon>
        <taxon>Halobacteria</taxon>
        <taxon>Halobacteriales</taxon>
        <taxon>Natrialbaceae</taxon>
        <taxon>Natronobacterium</taxon>
    </lineage>
</organism>
<keyword evidence="1" id="KW-0813">Transport</keyword>
<dbReference type="GO" id="GO:0016887">
    <property type="term" value="F:ATP hydrolysis activity"/>
    <property type="evidence" value="ECO:0007669"/>
    <property type="project" value="InterPro"/>
</dbReference>
<evidence type="ECO:0000259" key="4">
    <source>
        <dbReference type="PROSITE" id="PS50893"/>
    </source>
</evidence>
<dbReference type="PROSITE" id="PS50893">
    <property type="entry name" value="ABC_TRANSPORTER_2"/>
    <property type="match status" value="1"/>
</dbReference>
<feature type="domain" description="ABC transporter" evidence="4">
    <location>
        <begin position="4"/>
        <end position="234"/>
    </location>
</feature>
<dbReference type="SUPFAM" id="SSF52540">
    <property type="entry name" value="P-loop containing nucleoside triphosphate hydrolases"/>
    <property type="match status" value="1"/>
</dbReference>
<dbReference type="Pfam" id="PF00005">
    <property type="entry name" value="ABC_tran"/>
    <property type="match status" value="1"/>
</dbReference>
<evidence type="ECO:0000256" key="2">
    <source>
        <dbReference type="ARBA" id="ARBA00022741"/>
    </source>
</evidence>
<name>A0A1I1LAJ0_NATHA</name>
<dbReference type="OrthoDB" id="18368at2157"/>
<dbReference type="SMART" id="SM00382">
    <property type="entry name" value="AAA"/>
    <property type="match status" value="1"/>
</dbReference>
<dbReference type="PANTHER" id="PTHR42788">
    <property type="entry name" value="TAURINE IMPORT ATP-BINDING PROTEIN-RELATED"/>
    <property type="match status" value="1"/>
</dbReference>